<name>A0A9P5YLI7_9AGAR</name>
<evidence type="ECO:0000313" key="2">
    <source>
        <dbReference type="EMBL" id="KAF9471103.1"/>
    </source>
</evidence>
<feature type="transmembrane region" description="Helical" evidence="1">
    <location>
        <begin position="86"/>
        <end position="110"/>
    </location>
</feature>
<organism evidence="2 3">
    <name type="scientific">Pholiota conissans</name>
    <dbReference type="NCBI Taxonomy" id="109636"/>
    <lineage>
        <taxon>Eukaryota</taxon>
        <taxon>Fungi</taxon>
        <taxon>Dikarya</taxon>
        <taxon>Basidiomycota</taxon>
        <taxon>Agaricomycotina</taxon>
        <taxon>Agaricomycetes</taxon>
        <taxon>Agaricomycetidae</taxon>
        <taxon>Agaricales</taxon>
        <taxon>Agaricineae</taxon>
        <taxon>Strophariaceae</taxon>
        <taxon>Pholiota</taxon>
    </lineage>
</organism>
<sequence length="208" mass="23184">MSYPSHALRSLTAVEFSLRRHRGLHWRSPSVGSGGSVTLPPQPISLLRFDRAAQTYGAPAAEYIRWLLFVDASDNENNADAHHICLWFISACLAYTVFLALVIPEAIMVISGGSSVHSRPVGGLDNDAMDVDPLPTDNVAVDMDMDKDDTLIPEAAANPGRVVPVRKTHKTRTYPGPLRVIVHGYMKYLFHNLLDNVLYFIFHGYYEY</sequence>
<keyword evidence="1" id="KW-1133">Transmembrane helix</keyword>
<dbReference type="Proteomes" id="UP000807469">
    <property type="component" value="Unassembled WGS sequence"/>
</dbReference>
<keyword evidence="1" id="KW-0472">Membrane</keyword>
<dbReference type="AlphaFoldDB" id="A0A9P5YLI7"/>
<keyword evidence="3" id="KW-1185">Reference proteome</keyword>
<gene>
    <name evidence="2" type="ORF">BDN70DRAFT_939194</name>
</gene>
<comment type="caution">
    <text evidence="2">The sequence shown here is derived from an EMBL/GenBank/DDBJ whole genome shotgun (WGS) entry which is preliminary data.</text>
</comment>
<evidence type="ECO:0000313" key="3">
    <source>
        <dbReference type="Proteomes" id="UP000807469"/>
    </source>
</evidence>
<protein>
    <submittedName>
        <fullName evidence="2">Uncharacterized protein</fullName>
    </submittedName>
</protein>
<accession>A0A9P5YLI7</accession>
<reference evidence="2" key="1">
    <citation type="submission" date="2020-11" db="EMBL/GenBank/DDBJ databases">
        <authorList>
            <consortium name="DOE Joint Genome Institute"/>
            <person name="Ahrendt S."/>
            <person name="Riley R."/>
            <person name="Andreopoulos W."/>
            <person name="Labutti K."/>
            <person name="Pangilinan J."/>
            <person name="Ruiz-Duenas F.J."/>
            <person name="Barrasa J.M."/>
            <person name="Sanchez-Garcia M."/>
            <person name="Camarero S."/>
            <person name="Miyauchi S."/>
            <person name="Serrano A."/>
            <person name="Linde D."/>
            <person name="Babiker R."/>
            <person name="Drula E."/>
            <person name="Ayuso-Fernandez I."/>
            <person name="Pacheco R."/>
            <person name="Padilla G."/>
            <person name="Ferreira P."/>
            <person name="Barriuso J."/>
            <person name="Kellner H."/>
            <person name="Castanera R."/>
            <person name="Alfaro M."/>
            <person name="Ramirez L."/>
            <person name="Pisabarro A.G."/>
            <person name="Kuo A."/>
            <person name="Tritt A."/>
            <person name="Lipzen A."/>
            <person name="He G."/>
            <person name="Yan M."/>
            <person name="Ng V."/>
            <person name="Cullen D."/>
            <person name="Martin F."/>
            <person name="Rosso M.-N."/>
            <person name="Henrissat B."/>
            <person name="Hibbett D."/>
            <person name="Martinez A.T."/>
            <person name="Grigoriev I.V."/>
        </authorList>
    </citation>
    <scope>NUCLEOTIDE SEQUENCE</scope>
    <source>
        <strain evidence="2">CIRM-BRFM 674</strain>
    </source>
</reference>
<keyword evidence="1" id="KW-0812">Transmembrane</keyword>
<proteinExistence type="predicted"/>
<dbReference type="EMBL" id="MU155760">
    <property type="protein sequence ID" value="KAF9471103.1"/>
    <property type="molecule type" value="Genomic_DNA"/>
</dbReference>
<evidence type="ECO:0000256" key="1">
    <source>
        <dbReference type="SAM" id="Phobius"/>
    </source>
</evidence>